<reference evidence="2" key="1">
    <citation type="journal article" date="2021" name="Sci. Rep.">
        <title>Diploid genomic architecture of Nitzschia inconspicua, an elite biomass production diatom.</title>
        <authorList>
            <person name="Oliver A."/>
            <person name="Podell S."/>
            <person name="Pinowska A."/>
            <person name="Traller J.C."/>
            <person name="Smith S.R."/>
            <person name="McClure R."/>
            <person name="Beliaev A."/>
            <person name="Bohutskyi P."/>
            <person name="Hill E.A."/>
            <person name="Rabines A."/>
            <person name="Zheng H."/>
            <person name="Allen L.Z."/>
            <person name="Kuo A."/>
            <person name="Grigoriev I.V."/>
            <person name="Allen A.E."/>
            <person name="Hazlebeck D."/>
            <person name="Allen E.E."/>
        </authorList>
    </citation>
    <scope>NUCLEOTIDE SEQUENCE</scope>
    <source>
        <strain evidence="2">Hildebrandi</strain>
    </source>
</reference>
<organism evidence="2 4">
    <name type="scientific">Nitzschia inconspicua</name>
    <dbReference type="NCBI Taxonomy" id="303405"/>
    <lineage>
        <taxon>Eukaryota</taxon>
        <taxon>Sar</taxon>
        <taxon>Stramenopiles</taxon>
        <taxon>Ochrophyta</taxon>
        <taxon>Bacillariophyta</taxon>
        <taxon>Bacillariophyceae</taxon>
        <taxon>Bacillariophycidae</taxon>
        <taxon>Bacillariales</taxon>
        <taxon>Bacillariaceae</taxon>
        <taxon>Nitzschia</taxon>
    </lineage>
</organism>
<dbReference type="EMBL" id="JAGRRH010000044">
    <property type="protein sequence ID" value="KAG7338977.1"/>
    <property type="molecule type" value="Genomic_DNA"/>
</dbReference>
<evidence type="ECO:0000256" key="1">
    <source>
        <dbReference type="SAM" id="MobiDB-lite"/>
    </source>
</evidence>
<dbReference type="Proteomes" id="UP000693970">
    <property type="component" value="Unassembled WGS sequence"/>
</dbReference>
<evidence type="ECO:0000313" key="3">
    <source>
        <dbReference type="EMBL" id="KAG7347549.1"/>
    </source>
</evidence>
<gene>
    <name evidence="3" type="ORF">IV203_016254</name>
    <name evidence="2" type="ORF">IV203_017468</name>
</gene>
<name>A0A9K3K8N7_9STRA</name>
<proteinExistence type="predicted"/>
<evidence type="ECO:0000313" key="4">
    <source>
        <dbReference type="Proteomes" id="UP000693970"/>
    </source>
</evidence>
<keyword evidence="4" id="KW-1185">Reference proteome</keyword>
<dbReference type="OrthoDB" id="54226at2759"/>
<dbReference type="EMBL" id="JAGRRH010000020">
    <property type="protein sequence ID" value="KAG7347549.1"/>
    <property type="molecule type" value="Genomic_DNA"/>
</dbReference>
<reference evidence="2" key="2">
    <citation type="submission" date="2021-04" db="EMBL/GenBank/DDBJ databases">
        <authorList>
            <person name="Podell S."/>
        </authorList>
    </citation>
    <scope>NUCLEOTIDE SEQUENCE</scope>
    <source>
        <strain evidence="2">Hildebrandi</strain>
    </source>
</reference>
<feature type="region of interest" description="Disordered" evidence="1">
    <location>
        <begin position="129"/>
        <end position="150"/>
    </location>
</feature>
<accession>A0A9K3K8N7</accession>
<sequence>MIEGTHYHLVYNGQIVASKHRKHIRDHRCTKELKMFIMQKTQLSEAAFADIDWQSHKRSVTHVQRRPKHIPCQVSTQMAPSGKVSIPVKYPGVCPSCNEPIEDFKHFLTCPNLERRKWHAILKTSLRHRSPRYTDPSPHSTRADCPPTSQSDYDRVGQLLPFRWSKHWTTLQLQYLQRNHIEVKNKNHGLSWSSNILHLMWDHCYEEWIIRNKDRHGKDADDKAQRRLEKAHRSIRELYDLKPKCSLQAQQHYFYPTVEDHFRRDTGASSLENWLETYEPMIIQNARHRKNTSDVRLRPIHKVFCLIRTAPPRNPITMMAPRQRTPTLTTRPITTYFHPHRITSPTLTLDTNTTLETTATIAQTASTPHIPATTVTLPP</sequence>
<comment type="caution">
    <text evidence="2">The sequence shown here is derived from an EMBL/GenBank/DDBJ whole genome shotgun (WGS) entry which is preliminary data.</text>
</comment>
<protein>
    <submittedName>
        <fullName evidence="2">Uncharacterized protein</fullName>
    </submittedName>
</protein>
<dbReference type="AlphaFoldDB" id="A0A9K3K8N7"/>
<evidence type="ECO:0000313" key="2">
    <source>
        <dbReference type="EMBL" id="KAG7338977.1"/>
    </source>
</evidence>